<reference evidence="2" key="1">
    <citation type="journal article" date="2022" name="Microorganisms">
        <title>Beyond the ABCs#Discovery of Three New Plasmid Types in Rhodobacterales (RepQ, RepY, RepW).</title>
        <authorList>
            <person name="Freese H.M."/>
            <person name="Ringel V."/>
            <person name="Overmann J."/>
            <person name="Petersen J."/>
        </authorList>
    </citation>
    <scope>NUCLEOTIDE SEQUENCE [LARGE SCALE GENOMIC DNA]</scope>
    <source>
        <strain evidence="2">DSM 109990</strain>
        <plasmid evidence="2">pDSM109990_a</plasmid>
    </source>
</reference>
<evidence type="ECO:0000313" key="1">
    <source>
        <dbReference type="EMBL" id="UOA16535.1"/>
    </source>
</evidence>
<dbReference type="Proteomes" id="UP000831019">
    <property type="component" value="Plasmid pDSM109990_a"/>
</dbReference>
<name>A0ABY3ZPF4_9RHOB</name>
<dbReference type="SUPFAM" id="SSF48452">
    <property type="entry name" value="TPR-like"/>
    <property type="match status" value="1"/>
</dbReference>
<evidence type="ECO:0008006" key="3">
    <source>
        <dbReference type="Google" id="ProtNLM"/>
    </source>
</evidence>
<dbReference type="InterPro" id="IPR011990">
    <property type="entry name" value="TPR-like_helical_dom_sf"/>
</dbReference>
<proteinExistence type="predicted"/>
<gene>
    <name evidence="1" type="ORF">DSM109990_03419</name>
</gene>
<geneLocation type="plasmid" evidence="1 2">
    <name>pDSM109990_a</name>
</geneLocation>
<protein>
    <recommendedName>
        <fullName evidence="3">Tetratricopeptide repeat-containing protein</fullName>
    </recommendedName>
</protein>
<keyword evidence="1" id="KW-0614">Plasmid</keyword>
<accession>A0ABY3ZPF4</accession>
<evidence type="ECO:0000313" key="2">
    <source>
        <dbReference type="Proteomes" id="UP000831019"/>
    </source>
</evidence>
<dbReference type="RefSeq" id="WP_243263514.1">
    <property type="nucleotide sequence ID" value="NZ_CP085145.1"/>
</dbReference>
<dbReference type="Gene3D" id="1.25.40.10">
    <property type="entry name" value="Tetratricopeptide repeat domain"/>
    <property type="match status" value="1"/>
</dbReference>
<keyword evidence="2" id="KW-1185">Reference proteome</keyword>
<sequence length="389" mass="44148">MRKQAITPHALKMAKGRKLRAKKAFAEAAAAYNEASKMLPRSRAGLFAAMCLRDAADLDLAEEAYRAYLAINAEDGGGWASFGIFLKNNGRLEDAILPLRTALEIQDEAETRNTLIGVLWRTGRVHEVEQEGHRNIRLKDEKALANFKASAHRKQRLHNGSATFDPSQRTRNIIAFSLWGDRPEYITEAIVNAQIAQHIYVCWTPRFYCDASVPRDAIQALKAYGAQVVMMDQPEHQKYRPMWRFLVSDDPDVNIFICRDADSRLNAKELLAVNAWIESSKRFHVMRDHIYHHELILAGMWGGTAGVLPNIAALLNEGTQYFDNKFGDQAFLSDFIWPLIRDDALIHDTHYRYPNAEKFPLGYDLPGAIHVGGGVKKMPHWSQYIYLPT</sequence>
<dbReference type="EMBL" id="CP085145">
    <property type="protein sequence ID" value="UOA16535.1"/>
    <property type="molecule type" value="Genomic_DNA"/>
</dbReference>
<organism evidence="1 2">
    <name type="scientific">Sulfitobacter dubius</name>
    <dbReference type="NCBI Taxonomy" id="218673"/>
    <lineage>
        <taxon>Bacteria</taxon>
        <taxon>Pseudomonadati</taxon>
        <taxon>Pseudomonadota</taxon>
        <taxon>Alphaproteobacteria</taxon>
        <taxon>Rhodobacterales</taxon>
        <taxon>Roseobacteraceae</taxon>
        <taxon>Sulfitobacter</taxon>
    </lineage>
</organism>